<name>A0ABQ5MMN1_9FLAO</name>
<dbReference type="Proteomes" id="UP001143543">
    <property type="component" value="Unassembled WGS sequence"/>
</dbReference>
<proteinExistence type="predicted"/>
<accession>A0ABQ5MMN1</accession>
<keyword evidence="2" id="KW-1185">Reference proteome</keyword>
<protein>
    <submittedName>
        <fullName evidence="1">Uncharacterized protein</fullName>
    </submittedName>
</protein>
<evidence type="ECO:0000313" key="2">
    <source>
        <dbReference type="Proteomes" id="UP001143543"/>
    </source>
</evidence>
<comment type="caution">
    <text evidence="1">The sequence shown here is derived from an EMBL/GenBank/DDBJ whole genome shotgun (WGS) entry which is preliminary data.</text>
</comment>
<gene>
    <name evidence="1" type="ORF">Y10_30360</name>
</gene>
<evidence type="ECO:0000313" key="1">
    <source>
        <dbReference type="EMBL" id="GLB50668.1"/>
    </source>
</evidence>
<reference evidence="1" key="1">
    <citation type="submission" date="2022-07" db="EMBL/GenBank/DDBJ databases">
        <title>Taxonomy of Novel Oxalotrophic and Methylotrophic Bacteria.</title>
        <authorList>
            <person name="Sahin N."/>
            <person name="Tani A."/>
        </authorList>
    </citation>
    <scope>NUCLEOTIDE SEQUENCE</scope>
    <source>
        <strain evidence="1">Y10</strain>
    </source>
</reference>
<sequence length="206" mass="24168">MLTSEHYYSPLDIVKENVPEIQGMHPVDEAADSILLENHISVVMPFNEDPLKHIAEISNVNEKTYKWAMGYKGFQVLFLVPEQYKSSEMVIREKIGEYVDLKYWTFLFGTEAQINDYFNQLKSGVAVDSTFQLNTHFYIIDRERNMRGRFDDDGNGPIYGYDATSIAELHKKVVPDLRVLFQEYRDKRTGKFDSDQRRIKELEHEK</sequence>
<dbReference type="EMBL" id="BRVO01000004">
    <property type="protein sequence ID" value="GLB50668.1"/>
    <property type="molecule type" value="Genomic_DNA"/>
</dbReference>
<organism evidence="1 2">
    <name type="scientific">Neptunitalea lumnitzerae</name>
    <dbReference type="NCBI Taxonomy" id="2965509"/>
    <lineage>
        <taxon>Bacteria</taxon>
        <taxon>Pseudomonadati</taxon>
        <taxon>Bacteroidota</taxon>
        <taxon>Flavobacteriia</taxon>
        <taxon>Flavobacteriales</taxon>
        <taxon>Flavobacteriaceae</taxon>
        <taxon>Neptunitalea</taxon>
    </lineage>
</organism>